<dbReference type="PANTHER" id="PTHR33169:SF14">
    <property type="entry name" value="TRANSCRIPTIONAL REGULATOR RV3488"/>
    <property type="match status" value="1"/>
</dbReference>
<evidence type="ECO:0000313" key="4">
    <source>
        <dbReference type="Proteomes" id="UP000471031"/>
    </source>
</evidence>
<keyword evidence="4" id="KW-1185">Reference proteome</keyword>
<proteinExistence type="predicted"/>
<dbReference type="SUPFAM" id="SSF46785">
    <property type="entry name" value="Winged helix' DNA-binding domain"/>
    <property type="match status" value="1"/>
</dbReference>
<dbReference type="InterPro" id="IPR036388">
    <property type="entry name" value="WH-like_DNA-bd_sf"/>
</dbReference>
<protein>
    <recommendedName>
        <fullName evidence="2">Transcription regulator PadR N-terminal domain-containing protein</fullName>
    </recommendedName>
</protein>
<organism evidence="3 4">
    <name type="scientific">Heliomicrobium gestii</name>
    <name type="common">Heliobacterium gestii</name>
    <dbReference type="NCBI Taxonomy" id="2699"/>
    <lineage>
        <taxon>Bacteria</taxon>
        <taxon>Bacillati</taxon>
        <taxon>Bacillota</taxon>
        <taxon>Clostridia</taxon>
        <taxon>Eubacteriales</taxon>
        <taxon>Heliobacteriaceae</taxon>
        <taxon>Heliomicrobium</taxon>
    </lineage>
</organism>
<dbReference type="Gene3D" id="1.10.10.10">
    <property type="entry name" value="Winged helix-like DNA-binding domain superfamily/Winged helix DNA-binding domain"/>
    <property type="match status" value="1"/>
</dbReference>
<dbReference type="EMBL" id="WXEX01000005">
    <property type="protein sequence ID" value="MZP42957.1"/>
    <property type="molecule type" value="Genomic_DNA"/>
</dbReference>
<feature type="domain" description="Transcription regulator PadR N-terminal" evidence="2">
    <location>
        <begin position="48"/>
        <end position="121"/>
    </location>
</feature>
<gene>
    <name evidence="3" type="ORF">GTO89_07910</name>
</gene>
<sequence>MFEGDQGPGPGPGRALGRGRGRCGCGGGGGMGGGFGGGRSDSLVFPSLLLSLQQSPCHGYELMEKLERMSFVAALPDPAVVYRYLRRLEEEGMVESRLEPGQGGPARKVYSLTVEGESYLQAWVIRLRKQKNDLETFLKTAGETAGEPGRDETIGEQTPGAQHAGDDR</sequence>
<evidence type="ECO:0000259" key="2">
    <source>
        <dbReference type="Pfam" id="PF03551"/>
    </source>
</evidence>
<comment type="caution">
    <text evidence="3">The sequence shown here is derived from an EMBL/GenBank/DDBJ whole genome shotgun (WGS) entry which is preliminary data.</text>
</comment>
<dbReference type="InterPro" id="IPR036390">
    <property type="entry name" value="WH_DNA-bd_sf"/>
</dbReference>
<dbReference type="OrthoDB" id="9808017at2"/>
<evidence type="ECO:0000313" key="3">
    <source>
        <dbReference type="EMBL" id="MZP42957.1"/>
    </source>
</evidence>
<feature type="region of interest" description="Disordered" evidence="1">
    <location>
        <begin position="139"/>
        <end position="168"/>
    </location>
</feature>
<name>A0A845L890_HELGE</name>
<dbReference type="AlphaFoldDB" id="A0A845L890"/>
<dbReference type="Proteomes" id="UP000471031">
    <property type="component" value="Unassembled WGS sequence"/>
</dbReference>
<dbReference type="InterPro" id="IPR005149">
    <property type="entry name" value="Tscrpt_reg_PadR_N"/>
</dbReference>
<accession>A0A845L890</accession>
<dbReference type="RefSeq" id="WP_161261524.1">
    <property type="nucleotide sequence ID" value="NZ_JAFBDC010000004.1"/>
</dbReference>
<dbReference type="PANTHER" id="PTHR33169">
    <property type="entry name" value="PADR-FAMILY TRANSCRIPTIONAL REGULATOR"/>
    <property type="match status" value="1"/>
</dbReference>
<evidence type="ECO:0000256" key="1">
    <source>
        <dbReference type="SAM" id="MobiDB-lite"/>
    </source>
</evidence>
<reference evidence="3 4" key="1">
    <citation type="submission" date="2020-01" db="EMBL/GenBank/DDBJ databases">
        <title>Whole genome sequence of Heliobacterium gestii DSM 11169.</title>
        <authorList>
            <person name="Kyndt J.A."/>
            <person name="Meyer T.E."/>
        </authorList>
    </citation>
    <scope>NUCLEOTIDE SEQUENCE [LARGE SCALE GENOMIC DNA]</scope>
    <source>
        <strain evidence="3 4">DSM 11169</strain>
    </source>
</reference>
<dbReference type="InterPro" id="IPR052509">
    <property type="entry name" value="Metal_resp_DNA-bind_regulator"/>
</dbReference>
<dbReference type="Pfam" id="PF03551">
    <property type="entry name" value="PadR"/>
    <property type="match status" value="1"/>
</dbReference>